<organism evidence="7 8">
    <name type="scientific">Comamonas testosteroni</name>
    <name type="common">Pseudomonas testosteroni</name>
    <dbReference type="NCBI Taxonomy" id="285"/>
    <lineage>
        <taxon>Bacteria</taxon>
        <taxon>Pseudomonadati</taxon>
        <taxon>Pseudomonadota</taxon>
        <taxon>Betaproteobacteria</taxon>
        <taxon>Burkholderiales</taxon>
        <taxon>Comamonadaceae</taxon>
        <taxon>Comamonas</taxon>
    </lineage>
</organism>
<protein>
    <submittedName>
        <fullName evidence="7">p-cresol methylhydroxylase cytochrome subunit</fullName>
    </submittedName>
</protein>
<evidence type="ECO:0000256" key="5">
    <source>
        <dbReference type="SAM" id="MobiDB-lite"/>
    </source>
</evidence>
<feature type="domain" description="Cytochrome c" evidence="6">
    <location>
        <begin position="59"/>
        <end position="129"/>
    </location>
</feature>
<dbReference type="GO" id="GO:0020037">
    <property type="term" value="F:heme binding"/>
    <property type="evidence" value="ECO:0007669"/>
    <property type="project" value="InterPro"/>
</dbReference>
<evidence type="ECO:0000256" key="1">
    <source>
        <dbReference type="ARBA" id="ARBA00022617"/>
    </source>
</evidence>
<dbReference type="GO" id="GO:0046872">
    <property type="term" value="F:metal ion binding"/>
    <property type="evidence" value="ECO:0007669"/>
    <property type="project" value="UniProtKB-KW"/>
</dbReference>
<feature type="region of interest" description="Disordered" evidence="5">
    <location>
        <begin position="1"/>
        <end position="35"/>
    </location>
</feature>
<keyword evidence="3 4" id="KW-0408">Iron</keyword>
<dbReference type="Proteomes" id="UP000255070">
    <property type="component" value="Unassembled WGS sequence"/>
</dbReference>
<dbReference type="AlphaFoldDB" id="A0A8B4S2D4"/>
<evidence type="ECO:0000256" key="2">
    <source>
        <dbReference type="ARBA" id="ARBA00022723"/>
    </source>
</evidence>
<accession>A0A8B4S2D4</accession>
<keyword evidence="8" id="KW-1185">Reference proteome</keyword>
<dbReference type="SUPFAM" id="SSF46626">
    <property type="entry name" value="Cytochrome c"/>
    <property type="match status" value="1"/>
</dbReference>
<sequence>MRQRPQVQRPHGQGANPNPRLVSADPQNHRRPTLKHASQLALAALLSGLSLAASAADSHGTGPGQRFYEKTCAKCHEAGIGPVIKGRGFPPATYVIIARNGMNAMPSFRVTDIDDATLEDLANYLSKTEAPKAVEPAKK</sequence>
<reference evidence="7 8" key="1">
    <citation type="submission" date="2018-06" db="EMBL/GenBank/DDBJ databases">
        <authorList>
            <consortium name="Pathogen Informatics"/>
            <person name="Doyle S."/>
        </authorList>
    </citation>
    <scope>NUCLEOTIDE SEQUENCE [LARGE SCALE GENOMIC DNA]</scope>
    <source>
        <strain evidence="7 8">NCTC10698</strain>
    </source>
</reference>
<dbReference type="EMBL" id="UFXL01000001">
    <property type="protein sequence ID" value="SUY76168.1"/>
    <property type="molecule type" value="Genomic_DNA"/>
</dbReference>
<dbReference type="InterPro" id="IPR036909">
    <property type="entry name" value="Cyt_c-like_dom_sf"/>
</dbReference>
<gene>
    <name evidence="7" type="primary">pchC</name>
    <name evidence="7" type="ORF">NCTC10698_01483</name>
</gene>
<dbReference type="Gene3D" id="1.10.760.10">
    <property type="entry name" value="Cytochrome c-like domain"/>
    <property type="match status" value="1"/>
</dbReference>
<dbReference type="PROSITE" id="PS51007">
    <property type="entry name" value="CYTC"/>
    <property type="match status" value="1"/>
</dbReference>
<keyword evidence="2 4" id="KW-0479">Metal-binding</keyword>
<dbReference type="GO" id="GO:0009055">
    <property type="term" value="F:electron transfer activity"/>
    <property type="evidence" value="ECO:0007669"/>
    <property type="project" value="InterPro"/>
</dbReference>
<dbReference type="Pfam" id="PF13442">
    <property type="entry name" value="Cytochrome_CBB3"/>
    <property type="match status" value="1"/>
</dbReference>
<evidence type="ECO:0000259" key="6">
    <source>
        <dbReference type="PROSITE" id="PS51007"/>
    </source>
</evidence>
<name>A0A8B4S2D4_COMTE</name>
<dbReference type="InterPro" id="IPR009056">
    <property type="entry name" value="Cyt_c-like_dom"/>
</dbReference>
<evidence type="ECO:0000313" key="7">
    <source>
        <dbReference type="EMBL" id="SUY76168.1"/>
    </source>
</evidence>
<evidence type="ECO:0000256" key="3">
    <source>
        <dbReference type="ARBA" id="ARBA00023004"/>
    </source>
</evidence>
<proteinExistence type="predicted"/>
<evidence type="ECO:0000256" key="4">
    <source>
        <dbReference type="PROSITE-ProRule" id="PRU00433"/>
    </source>
</evidence>
<evidence type="ECO:0000313" key="8">
    <source>
        <dbReference type="Proteomes" id="UP000255070"/>
    </source>
</evidence>
<keyword evidence="1 4" id="KW-0349">Heme</keyword>
<comment type="caution">
    <text evidence="7">The sequence shown here is derived from an EMBL/GenBank/DDBJ whole genome shotgun (WGS) entry which is preliminary data.</text>
</comment>